<dbReference type="RefSeq" id="WP_160633646.1">
    <property type="nucleotide sequence ID" value="NZ_WWNE01000008.1"/>
</dbReference>
<dbReference type="PROSITE" id="PS51257">
    <property type="entry name" value="PROKAR_LIPOPROTEIN"/>
    <property type="match status" value="1"/>
</dbReference>
<feature type="signal peptide" evidence="1">
    <location>
        <begin position="1"/>
        <end position="25"/>
    </location>
</feature>
<comment type="caution">
    <text evidence="3">The sequence shown here is derived from an EMBL/GenBank/DDBJ whole genome shotgun (WGS) entry which is preliminary data.</text>
</comment>
<accession>A0A6N9NJ37</accession>
<evidence type="ECO:0000313" key="4">
    <source>
        <dbReference type="Proteomes" id="UP000470771"/>
    </source>
</evidence>
<protein>
    <recommendedName>
        <fullName evidence="2">DUF6438 domain-containing protein</fullName>
    </recommendedName>
</protein>
<evidence type="ECO:0000259" key="2">
    <source>
        <dbReference type="Pfam" id="PF20033"/>
    </source>
</evidence>
<dbReference type="Proteomes" id="UP000470771">
    <property type="component" value="Unassembled WGS sequence"/>
</dbReference>
<name>A0A6N9NJ37_9FLAO</name>
<dbReference type="InterPro" id="IPR045497">
    <property type="entry name" value="DUF6438"/>
</dbReference>
<organism evidence="3 4">
    <name type="scientific">Acidiluteibacter ferrifornacis</name>
    <dbReference type="NCBI Taxonomy" id="2692424"/>
    <lineage>
        <taxon>Bacteria</taxon>
        <taxon>Pseudomonadati</taxon>
        <taxon>Bacteroidota</taxon>
        <taxon>Flavobacteriia</taxon>
        <taxon>Flavobacteriales</taxon>
        <taxon>Cryomorphaceae</taxon>
        <taxon>Acidiluteibacter</taxon>
    </lineage>
</organism>
<gene>
    <name evidence="3" type="ORF">GQN54_11285</name>
</gene>
<keyword evidence="1" id="KW-0732">Signal</keyword>
<feature type="domain" description="DUF6438" evidence="2">
    <location>
        <begin position="75"/>
        <end position="184"/>
    </location>
</feature>
<feature type="chain" id="PRO_5027062528" description="DUF6438 domain-containing protein" evidence="1">
    <location>
        <begin position="26"/>
        <end position="196"/>
    </location>
</feature>
<reference evidence="3 4" key="1">
    <citation type="submission" date="2019-12" db="EMBL/GenBank/DDBJ databases">
        <authorList>
            <person name="Zhao J."/>
        </authorList>
    </citation>
    <scope>NUCLEOTIDE SEQUENCE [LARGE SCALE GENOMIC DNA]</scope>
    <source>
        <strain evidence="3 4">S-15</strain>
    </source>
</reference>
<proteinExistence type="predicted"/>
<evidence type="ECO:0000313" key="3">
    <source>
        <dbReference type="EMBL" id="NBG66698.1"/>
    </source>
</evidence>
<dbReference type="AlphaFoldDB" id="A0A6N9NJ37"/>
<keyword evidence="4" id="KW-1185">Reference proteome</keyword>
<evidence type="ECO:0000256" key="1">
    <source>
        <dbReference type="SAM" id="SignalP"/>
    </source>
</evidence>
<dbReference type="EMBL" id="WWNE01000008">
    <property type="protein sequence ID" value="NBG66698.1"/>
    <property type="molecule type" value="Genomic_DNA"/>
</dbReference>
<sequence length="196" mass="22898">MKNTNWNLLLIVLFLSLIAVSCKNSKDTTNNKDVSTSEVKVDETMEQPSDSVQFSQESLEQRNRTVKGMVDSLFFRIERTSCFGRCPTYSITVYQSGYVEYHGKRNVEKIGFFSAWLTDEQKNVIIQKCEEIDFFKLKDRYDANMTDVPSTILSFQYEDNRKVVVDRANAPPELHIFEKEVEMILNHLEYSEVKKY</sequence>
<dbReference type="Pfam" id="PF20033">
    <property type="entry name" value="DUF6438"/>
    <property type="match status" value="1"/>
</dbReference>